<dbReference type="SUPFAM" id="SSF109998">
    <property type="entry name" value="Triger factor/SurA peptide-binding domain-like"/>
    <property type="match status" value="1"/>
</dbReference>
<organism evidence="5 6">
    <name type="scientific">Maribellus comscasis</name>
    <dbReference type="NCBI Taxonomy" id="2681766"/>
    <lineage>
        <taxon>Bacteria</taxon>
        <taxon>Pseudomonadati</taxon>
        <taxon>Bacteroidota</taxon>
        <taxon>Bacteroidia</taxon>
        <taxon>Marinilabiliales</taxon>
        <taxon>Prolixibacteraceae</taxon>
        <taxon>Maribellus</taxon>
    </lineage>
</organism>
<dbReference type="Pfam" id="PF13616">
    <property type="entry name" value="Rotamase_3"/>
    <property type="match status" value="1"/>
</dbReference>
<dbReference type="AlphaFoldDB" id="A0A6I6JW17"/>
<gene>
    <name evidence="5" type="ORF">GM418_27760</name>
</gene>
<dbReference type="Proteomes" id="UP000428260">
    <property type="component" value="Chromosome"/>
</dbReference>
<keyword evidence="1 3" id="KW-0732">Signal</keyword>
<dbReference type="InterPro" id="IPR046357">
    <property type="entry name" value="PPIase_dom_sf"/>
</dbReference>
<evidence type="ECO:0000256" key="1">
    <source>
        <dbReference type="ARBA" id="ARBA00022729"/>
    </source>
</evidence>
<feature type="chain" id="PRO_5026218894" evidence="3">
    <location>
        <begin position="25"/>
        <end position="452"/>
    </location>
</feature>
<proteinExistence type="predicted"/>
<feature type="domain" description="PpiC" evidence="4">
    <location>
        <begin position="278"/>
        <end position="375"/>
    </location>
</feature>
<keyword evidence="2 5" id="KW-0413">Isomerase</keyword>
<dbReference type="SUPFAM" id="SSF54534">
    <property type="entry name" value="FKBP-like"/>
    <property type="match status" value="2"/>
</dbReference>
<dbReference type="PANTHER" id="PTHR47637">
    <property type="entry name" value="CHAPERONE SURA"/>
    <property type="match status" value="1"/>
</dbReference>
<dbReference type="InterPro" id="IPR050280">
    <property type="entry name" value="OMP_Chaperone_SurA"/>
</dbReference>
<dbReference type="InterPro" id="IPR027304">
    <property type="entry name" value="Trigger_fact/SurA_dom_sf"/>
</dbReference>
<evidence type="ECO:0000259" key="4">
    <source>
        <dbReference type="PROSITE" id="PS50198"/>
    </source>
</evidence>
<evidence type="ECO:0000256" key="3">
    <source>
        <dbReference type="SAM" id="SignalP"/>
    </source>
</evidence>
<dbReference type="Gene3D" id="3.10.50.40">
    <property type="match status" value="2"/>
</dbReference>
<dbReference type="PANTHER" id="PTHR47637:SF1">
    <property type="entry name" value="CHAPERONE SURA"/>
    <property type="match status" value="1"/>
</dbReference>
<evidence type="ECO:0000313" key="6">
    <source>
        <dbReference type="Proteomes" id="UP000428260"/>
    </source>
</evidence>
<dbReference type="InterPro" id="IPR000297">
    <property type="entry name" value="PPIase_PpiC"/>
</dbReference>
<evidence type="ECO:0000256" key="2">
    <source>
        <dbReference type="PROSITE-ProRule" id="PRU00278"/>
    </source>
</evidence>
<dbReference type="RefSeq" id="WP_158871087.1">
    <property type="nucleotide sequence ID" value="NZ_CP046401.1"/>
</dbReference>
<dbReference type="Pfam" id="PF00639">
    <property type="entry name" value="Rotamase"/>
    <property type="match status" value="1"/>
</dbReference>
<name>A0A6I6JW17_9BACT</name>
<reference evidence="5 6" key="1">
    <citation type="submission" date="2019-11" db="EMBL/GenBank/DDBJ databases">
        <authorList>
            <person name="Zheng R.K."/>
            <person name="Sun C.M."/>
        </authorList>
    </citation>
    <scope>NUCLEOTIDE SEQUENCE [LARGE SCALE GENOMIC DNA]</scope>
    <source>
        <strain evidence="5 6">WC007</strain>
    </source>
</reference>
<dbReference type="EMBL" id="CP046401">
    <property type="protein sequence ID" value="QGY47326.1"/>
    <property type="molecule type" value="Genomic_DNA"/>
</dbReference>
<dbReference type="KEGG" id="mcos:GM418_27760"/>
<dbReference type="GO" id="GO:0003755">
    <property type="term" value="F:peptidyl-prolyl cis-trans isomerase activity"/>
    <property type="evidence" value="ECO:0007669"/>
    <property type="project" value="UniProtKB-KW"/>
</dbReference>
<dbReference type="PROSITE" id="PS50198">
    <property type="entry name" value="PPIC_PPIASE_2"/>
    <property type="match status" value="2"/>
</dbReference>
<accession>A0A6I6JW17</accession>
<feature type="domain" description="PpiC" evidence="4">
    <location>
        <begin position="175"/>
        <end position="275"/>
    </location>
</feature>
<evidence type="ECO:0000313" key="5">
    <source>
        <dbReference type="EMBL" id="QGY47326.1"/>
    </source>
</evidence>
<keyword evidence="2" id="KW-0697">Rotamase</keyword>
<sequence length="452" mass="51623">MKLKNMIKFWIVLMIMGITGSALAQDKIVDQIVAIVGGNIILKSDVEYMNIQQQASGVTSEGDMKCEILEDLLIDKLLVAEAELDTLIEVTPSQVNQQMDAQIQMYISRIGSEKAVEEYFKKPIAIIKSDMQEGIRNQLLSSQMQNKIVQDVTVTPSEVRYNYRNLKQDEIPSIPTKYEYAQITLKPQISVEEENRVKAQLRDYKRRIEEGTSFTMLAAMYSEEPGASRSGGEIPYYGRGELDPSYAAAAFNLKQDRVSNVVESEFGYHIIQLIDKRGEKVKTRHILMKPKPSVEAKEQAYVRLDSLANILRRGEIPFDEAAMMFSNDKNTRNSGGVAINPNTMSSKFSVEELDSDVSKLLTTMNINEISKPFETIDPDTQQPVYKIIKLLDKVEEHKANIQDDYKQLADMYLAKKKEGVLQEWISERQSETYIRIDDTYANCNFRFNNWIK</sequence>
<feature type="signal peptide" evidence="3">
    <location>
        <begin position="1"/>
        <end position="24"/>
    </location>
</feature>
<protein>
    <submittedName>
        <fullName evidence="5">Peptidylprolyl isomerase</fullName>
    </submittedName>
</protein>
<keyword evidence="6" id="KW-1185">Reference proteome</keyword>
<dbReference type="Gene3D" id="1.10.4030.10">
    <property type="entry name" value="Porin chaperone SurA, peptide-binding domain"/>
    <property type="match status" value="1"/>
</dbReference>